<gene>
    <name evidence="1" type="ORF">MAE01_07790</name>
</gene>
<keyword evidence="2" id="KW-1185">Reference proteome</keyword>
<evidence type="ECO:0000313" key="2">
    <source>
        <dbReference type="Proteomes" id="UP000321225"/>
    </source>
</evidence>
<evidence type="ECO:0000313" key="1">
    <source>
        <dbReference type="EMBL" id="GEK85603.1"/>
    </source>
</evidence>
<comment type="caution">
    <text evidence="1">The sequence shown here is derived from an EMBL/GenBank/DDBJ whole genome shotgun (WGS) entry which is preliminary data.</text>
</comment>
<organism evidence="1 2">
    <name type="scientific">Microbacterium aerolatum</name>
    <dbReference type="NCBI Taxonomy" id="153731"/>
    <lineage>
        <taxon>Bacteria</taxon>
        <taxon>Bacillati</taxon>
        <taxon>Actinomycetota</taxon>
        <taxon>Actinomycetes</taxon>
        <taxon>Micrococcales</taxon>
        <taxon>Microbacteriaceae</taxon>
        <taxon>Microbacterium</taxon>
    </lineage>
</organism>
<dbReference type="AlphaFoldDB" id="A0A511ADZ8"/>
<dbReference type="OrthoDB" id="3690688at2"/>
<accession>A0A511ADZ8</accession>
<dbReference type="EMBL" id="BJUW01000003">
    <property type="protein sequence ID" value="GEK85603.1"/>
    <property type="molecule type" value="Genomic_DNA"/>
</dbReference>
<reference evidence="1 2" key="1">
    <citation type="submission" date="2019-07" db="EMBL/GenBank/DDBJ databases">
        <title>Whole genome shotgun sequence of Microbacterium aerolatum NBRC 103071.</title>
        <authorList>
            <person name="Hosoyama A."/>
            <person name="Uohara A."/>
            <person name="Ohji S."/>
            <person name="Ichikawa N."/>
        </authorList>
    </citation>
    <scope>NUCLEOTIDE SEQUENCE [LARGE SCALE GENOMIC DNA]</scope>
    <source>
        <strain evidence="1 2">NBRC 103071</strain>
    </source>
</reference>
<dbReference type="RefSeq" id="WP_147038253.1">
    <property type="nucleotide sequence ID" value="NZ_BJUW01000003.1"/>
</dbReference>
<name>A0A511ADZ8_9MICO</name>
<dbReference type="Proteomes" id="UP000321225">
    <property type="component" value="Unassembled WGS sequence"/>
</dbReference>
<sequence>MPAEHTTPTEHRPEFSATLRAAIDARRVTLAWLRERLAASGNPVAAATLSYWRSGARRPEGAQSLAAVEELETLLGLEVGTLLSQIGPNQRVGPIGTPQYPLEQARLEQATTETFIALGAPAMDPGRDVSTTAVTEVAADGSVISRTTRTLLQCTSGTITNVPYLDLTPGVRTPAPIFSVVSGGHISRRHSHPSGEVHGAMFELERPLGPAQTTMLEWKLEFPPGYPSTHETGHGVARRARELVLWTRFHPDALPAWIEEVEETPSATTVTPLDLDGATSIHQVRQNWGPGMLVLRWGYDERD</sequence>
<proteinExistence type="predicted"/>
<protein>
    <submittedName>
        <fullName evidence="1">Uncharacterized protein</fullName>
    </submittedName>
</protein>